<proteinExistence type="predicted"/>
<dbReference type="EMBL" id="CP053564">
    <property type="protein sequence ID" value="QJY46101.1"/>
    <property type="molecule type" value="Genomic_DNA"/>
</dbReference>
<feature type="transmembrane region" description="Helical" evidence="9">
    <location>
        <begin position="33"/>
        <end position="50"/>
    </location>
</feature>
<dbReference type="CDD" id="cd16917">
    <property type="entry name" value="HATPase_UhpB-NarQ-NarX-like"/>
    <property type="match status" value="1"/>
</dbReference>
<evidence type="ECO:0000256" key="3">
    <source>
        <dbReference type="ARBA" id="ARBA00022553"/>
    </source>
</evidence>
<dbReference type="Pfam" id="PF07730">
    <property type="entry name" value="HisKA_3"/>
    <property type="match status" value="1"/>
</dbReference>
<evidence type="ECO:0000256" key="4">
    <source>
        <dbReference type="ARBA" id="ARBA00022679"/>
    </source>
</evidence>
<keyword evidence="9" id="KW-1133">Transmembrane helix</keyword>
<evidence type="ECO:0000259" key="10">
    <source>
        <dbReference type="SMART" id="SM00387"/>
    </source>
</evidence>
<dbReference type="EC" id="2.7.13.3" evidence="2"/>
<dbReference type="SUPFAM" id="SSF55874">
    <property type="entry name" value="ATPase domain of HSP90 chaperone/DNA topoisomerase II/histidine kinase"/>
    <property type="match status" value="1"/>
</dbReference>
<gene>
    <name evidence="11" type="ORF">HOP40_10045</name>
</gene>
<dbReference type="InterPro" id="IPR003594">
    <property type="entry name" value="HATPase_dom"/>
</dbReference>
<evidence type="ECO:0000256" key="9">
    <source>
        <dbReference type="SAM" id="Phobius"/>
    </source>
</evidence>
<comment type="catalytic activity">
    <reaction evidence="1">
        <text>ATP + protein L-histidine = ADP + protein N-phospho-L-histidine.</text>
        <dbReference type="EC" id="2.7.13.3"/>
    </reaction>
</comment>
<keyword evidence="7" id="KW-0067">ATP-binding</keyword>
<dbReference type="Gene3D" id="3.30.565.10">
    <property type="entry name" value="Histidine kinase-like ATPase, C-terminal domain"/>
    <property type="match status" value="1"/>
</dbReference>
<evidence type="ECO:0000256" key="6">
    <source>
        <dbReference type="ARBA" id="ARBA00022777"/>
    </source>
</evidence>
<dbReference type="GO" id="GO:0016020">
    <property type="term" value="C:membrane"/>
    <property type="evidence" value="ECO:0007669"/>
    <property type="project" value="InterPro"/>
</dbReference>
<keyword evidence="8" id="KW-0902">Two-component regulatory system</keyword>
<evidence type="ECO:0000256" key="2">
    <source>
        <dbReference type="ARBA" id="ARBA00012438"/>
    </source>
</evidence>
<organism evidence="11 12">
    <name type="scientific">Pseudonocardia broussonetiae</name>
    <dbReference type="NCBI Taxonomy" id="2736640"/>
    <lineage>
        <taxon>Bacteria</taxon>
        <taxon>Bacillati</taxon>
        <taxon>Actinomycetota</taxon>
        <taxon>Actinomycetes</taxon>
        <taxon>Pseudonocardiales</taxon>
        <taxon>Pseudonocardiaceae</taxon>
        <taxon>Pseudonocardia</taxon>
    </lineage>
</organism>
<keyword evidence="3" id="KW-0597">Phosphoprotein</keyword>
<keyword evidence="4" id="KW-0808">Transferase</keyword>
<dbReference type="GO" id="GO:0046983">
    <property type="term" value="F:protein dimerization activity"/>
    <property type="evidence" value="ECO:0007669"/>
    <property type="project" value="InterPro"/>
</dbReference>
<dbReference type="PANTHER" id="PTHR24421:SF10">
    <property type="entry name" value="NITRATE_NITRITE SENSOR PROTEIN NARQ"/>
    <property type="match status" value="1"/>
</dbReference>
<evidence type="ECO:0000256" key="8">
    <source>
        <dbReference type="ARBA" id="ARBA00023012"/>
    </source>
</evidence>
<evidence type="ECO:0000313" key="12">
    <source>
        <dbReference type="Proteomes" id="UP000505377"/>
    </source>
</evidence>
<dbReference type="InterPro" id="IPR036890">
    <property type="entry name" value="HATPase_C_sf"/>
</dbReference>
<dbReference type="InterPro" id="IPR011712">
    <property type="entry name" value="Sig_transdc_His_kin_sub3_dim/P"/>
</dbReference>
<dbReference type="GO" id="GO:0005524">
    <property type="term" value="F:ATP binding"/>
    <property type="evidence" value="ECO:0007669"/>
    <property type="project" value="UniProtKB-KW"/>
</dbReference>
<dbReference type="GO" id="GO:0000155">
    <property type="term" value="F:phosphorelay sensor kinase activity"/>
    <property type="evidence" value="ECO:0007669"/>
    <property type="project" value="InterPro"/>
</dbReference>
<evidence type="ECO:0000313" key="11">
    <source>
        <dbReference type="EMBL" id="QJY46101.1"/>
    </source>
</evidence>
<dbReference type="SMART" id="SM00387">
    <property type="entry name" value="HATPase_c"/>
    <property type="match status" value="1"/>
</dbReference>
<accession>A0A6M6JI80</accession>
<keyword evidence="9" id="KW-0472">Membrane</keyword>
<dbReference type="Pfam" id="PF02518">
    <property type="entry name" value="HATPase_c"/>
    <property type="match status" value="1"/>
</dbReference>
<feature type="domain" description="Histidine kinase/HSP90-like ATPase" evidence="10">
    <location>
        <begin position="286"/>
        <end position="376"/>
    </location>
</feature>
<dbReference type="KEGG" id="pbro:HOP40_10045"/>
<evidence type="ECO:0000256" key="5">
    <source>
        <dbReference type="ARBA" id="ARBA00022741"/>
    </source>
</evidence>
<dbReference type="RefSeq" id="WP_172156981.1">
    <property type="nucleotide sequence ID" value="NZ_CP053564.1"/>
</dbReference>
<keyword evidence="9" id="KW-0812">Transmembrane</keyword>
<keyword evidence="6 11" id="KW-0418">Kinase</keyword>
<dbReference type="Proteomes" id="UP000505377">
    <property type="component" value="Chromosome"/>
</dbReference>
<evidence type="ECO:0000256" key="7">
    <source>
        <dbReference type="ARBA" id="ARBA00022840"/>
    </source>
</evidence>
<keyword evidence="5" id="KW-0547">Nucleotide-binding</keyword>
<dbReference type="AlphaFoldDB" id="A0A6M6JI80"/>
<sequence length="378" mass="37984">MQDTAPTRSDALLAVAVTSLVAAAVVAEGGPPARVALAGAFAVGFGALLLGGRRRPVAVLVATAAGMVAYYWLDLPPIGLAAPVAAALYLAAERGRVRAAAGVAAALLAVSVAARLAEGDDPGFVLGLQLGSEAVTVVAVIALGDAVRSRRSLRAELRRQADAAAEERRREAARQVDAERVRVARELHDTLGHAVSVIALQSAVAQEAIDDGATDAARGAVTTIREVTGGVMTELRATLGTLRAGSGTREPAPGLDRLGALAEGVTRSGLPVELRVSGATAGVPAVVGTTAYRIVQEALTNALRHAGAHRVTVVVDASPAGLVVEVVDDGRGGPVTERGHGLHGMAERVALLGGTLVAGDAPGGGFRVHASLPSGGAR</sequence>
<reference evidence="11 12" key="1">
    <citation type="submission" date="2020-05" db="EMBL/GenBank/DDBJ databases">
        <authorList>
            <person name="Mo P."/>
        </authorList>
    </citation>
    <scope>NUCLEOTIDE SEQUENCE [LARGE SCALE GENOMIC DNA]</scope>
    <source>
        <strain evidence="11 12">Gen01</strain>
    </source>
</reference>
<dbReference type="Gene3D" id="1.20.5.1930">
    <property type="match status" value="1"/>
</dbReference>
<keyword evidence="12" id="KW-1185">Reference proteome</keyword>
<name>A0A6M6JI80_9PSEU</name>
<dbReference type="InterPro" id="IPR050482">
    <property type="entry name" value="Sensor_HK_TwoCompSys"/>
</dbReference>
<dbReference type="PANTHER" id="PTHR24421">
    <property type="entry name" value="NITRATE/NITRITE SENSOR PROTEIN NARX-RELATED"/>
    <property type="match status" value="1"/>
</dbReference>
<protein>
    <recommendedName>
        <fullName evidence="2">histidine kinase</fullName>
        <ecNumber evidence="2">2.7.13.3</ecNumber>
    </recommendedName>
</protein>
<feature type="transmembrane region" description="Helical" evidence="9">
    <location>
        <begin position="57"/>
        <end position="72"/>
    </location>
</feature>
<evidence type="ECO:0000256" key="1">
    <source>
        <dbReference type="ARBA" id="ARBA00000085"/>
    </source>
</evidence>